<dbReference type="EMBL" id="KY296095">
    <property type="protein sequence ID" value="ASD54065.1"/>
    <property type="molecule type" value="Genomic_DNA"/>
</dbReference>
<organism evidence="3">
    <name type="scientific">Pseudomonas aeruginosa</name>
    <dbReference type="NCBI Taxonomy" id="287"/>
    <lineage>
        <taxon>Bacteria</taxon>
        <taxon>Pseudomonadati</taxon>
        <taxon>Pseudomonadota</taxon>
        <taxon>Gammaproteobacteria</taxon>
        <taxon>Pseudomonadales</taxon>
        <taxon>Pseudomonadaceae</taxon>
        <taxon>Pseudomonas</taxon>
    </lineage>
</organism>
<dbReference type="SUPFAM" id="SSF82679">
    <property type="entry name" value="N-utilization substance G protein NusG, N-terminal domain"/>
    <property type="match status" value="1"/>
</dbReference>
<dbReference type="Pfam" id="PF02357">
    <property type="entry name" value="NusG"/>
    <property type="match status" value="1"/>
</dbReference>
<keyword evidence="1" id="KW-0804">Transcription</keyword>
<dbReference type="SMART" id="SM00738">
    <property type="entry name" value="NGN"/>
    <property type="match status" value="1"/>
</dbReference>
<dbReference type="InterPro" id="IPR006645">
    <property type="entry name" value="NGN-like_dom"/>
</dbReference>
<proteinExistence type="predicted"/>
<keyword evidence="3" id="KW-0614">Plasmid</keyword>
<dbReference type="InterPro" id="IPR036735">
    <property type="entry name" value="NGN_dom_sf"/>
</dbReference>
<evidence type="ECO:0000313" key="3">
    <source>
        <dbReference type="EMBL" id="ASD54065.1"/>
    </source>
</evidence>
<dbReference type="AlphaFoldDB" id="A0A218MAT3"/>
<dbReference type="CDD" id="cd09894">
    <property type="entry name" value="NGN_SP_AnfA1"/>
    <property type="match status" value="1"/>
</dbReference>
<dbReference type="GeneID" id="77224153"/>
<evidence type="ECO:0000259" key="2">
    <source>
        <dbReference type="SMART" id="SM00738"/>
    </source>
</evidence>
<feature type="domain" description="NusG-like N-terminal" evidence="2">
    <location>
        <begin position="1"/>
        <end position="102"/>
    </location>
</feature>
<dbReference type="Gene3D" id="3.30.70.940">
    <property type="entry name" value="NusG, N-terminal domain"/>
    <property type="match status" value="1"/>
</dbReference>
<evidence type="ECO:0000256" key="1">
    <source>
        <dbReference type="ARBA" id="ARBA00023163"/>
    </source>
</evidence>
<name>A0A218MAT3_PSEAI</name>
<dbReference type="RefSeq" id="WP_031667928.1">
    <property type="nucleotide sequence ID" value="NZ_CAADKB010000055.1"/>
</dbReference>
<protein>
    <submittedName>
        <fullName evidence="3">Transcriptional regulator</fullName>
    </submittedName>
</protein>
<geneLocation type="plasmid" evidence="3">
    <name>p14057A</name>
</geneLocation>
<dbReference type="GO" id="GO:0006354">
    <property type="term" value="P:DNA-templated transcription elongation"/>
    <property type="evidence" value="ECO:0007669"/>
    <property type="project" value="InterPro"/>
</dbReference>
<accession>A0A218MAT3</accession>
<sequence length="168" mass="19751">MRNWYLMTHNRNALEWVTSKVEALDVELYAPTRTELRRRVDRPSQRKTTRQLFPGYLFLRFDPEVVHTTTITDIAGVQGFVRFGGAPYVISDSVIETLKETLLLRTDKGLDVVEYRNLPSEFEKSLRLIVLMQDDERRKVAFYALLQQQDLWRRLESKKQSRLCSAIA</sequence>
<reference evidence="3" key="1">
    <citation type="journal article" date="2018" name="Virulence">
        <title>Coexistence of two novel resistance plasmids, blaKPC-2-carrying p14057A and tetA(A) -carrying p14057B, in Pseudomonas aeruginosa.</title>
        <authorList>
            <person name="Shi L."/>
            <person name="Liang Q."/>
            <person name="Feng J."/>
            <person name="Zhan Z."/>
            <person name="Zhao Y."/>
            <person name="Yang W."/>
            <person name="Yang H."/>
            <person name="Chen Y."/>
            <person name="Huang M."/>
            <person name="Tong Y."/>
            <person name="Li X."/>
            <person name="Yin Z."/>
            <person name="Wang J."/>
            <person name="Zhou D."/>
        </authorList>
    </citation>
    <scope>NUCLEOTIDE SEQUENCE</scope>
    <source>
        <plasmid evidence="3">p14057A</plasmid>
    </source>
</reference>